<name>A0ABP9QR38_9PSEU</name>
<keyword evidence="3" id="KW-0677">Repeat</keyword>
<gene>
    <name evidence="4" type="ORF">GCM10023321_56700</name>
</gene>
<dbReference type="Pfam" id="PF00132">
    <property type="entry name" value="Hexapep"/>
    <property type="match status" value="1"/>
</dbReference>
<dbReference type="InterPro" id="IPR018357">
    <property type="entry name" value="Hexapep_transf_CS"/>
</dbReference>
<comment type="caution">
    <text evidence="4">The sequence shown here is derived from an EMBL/GenBank/DDBJ whole genome shotgun (WGS) entry which is preliminary data.</text>
</comment>
<evidence type="ECO:0000313" key="5">
    <source>
        <dbReference type="Proteomes" id="UP001428817"/>
    </source>
</evidence>
<protein>
    <submittedName>
        <fullName evidence="4">Sugar O-acetyltransferase</fullName>
    </submittedName>
</protein>
<evidence type="ECO:0000313" key="4">
    <source>
        <dbReference type="EMBL" id="GAA5165981.1"/>
    </source>
</evidence>
<accession>A0ABP9QR38</accession>
<dbReference type="InterPro" id="IPR051159">
    <property type="entry name" value="Hexapeptide_acetyltransf"/>
</dbReference>
<dbReference type="RefSeq" id="WP_185064917.1">
    <property type="nucleotide sequence ID" value="NZ_BAABJP010000031.1"/>
</dbReference>
<dbReference type="PROSITE" id="PS00101">
    <property type="entry name" value="HEXAPEP_TRANSFERASES"/>
    <property type="match status" value="1"/>
</dbReference>
<organism evidence="4 5">
    <name type="scientific">Pseudonocardia eucalypti</name>
    <dbReference type="NCBI Taxonomy" id="648755"/>
    <lineage>
        <taxon>Bacteria</taxon>
        <taxon>Bacillati</taxon>
        <taxon>Actinomycetota</taxon>
        <taxon>Actinomycetes</taxon>
        <taxon>Pseudonocardiales</taxon>
        <taxon>Pseudonocardiaceae</taxon>
        <taxon>Pseudonocardia</taxon>
    </lineage>
</organism>
<sequence length="173" mass="18506">MRQPVPRGFRERVERAIRLTERLNALPYGDQEAIRTTWAELTGRPVDEGFHLIPPVYSDHGVNIRLGHNVFVNQGCRLNDVGGIEIEDDVMIGPSVSLITSGHPVDPSPRRSGITAAPIRIGRNAWIGASAMIMQGVTVGADSVIAAGAVVTRDVPPATLAAGVPARVVRHLG</sequence>
<keyword evidence="5" id="KW-1185">Reference proteome</keyword>
<proteinExistence type="inferred from homology"/>
<reference evidence="5" key="1">
    <citation type="journal article" date="2019" name="Int. J. Syst. Evol. Microbiol.">
        <title>The Global Catalogue of Microorganisms (GCM) 10K type strain sequencing project: providing services to taxonomists for standard genome sequencing and annotation.</title>
        <authorList>
            <consortium name="The Broad Institute Genomics Platform"/>
            <consortium name="The Broad Institute Genome Sequencing Center for Infectious Disease"/>
            <person name="Wu L."/>
            <person name="Ma J."/>
        </authorList>
    </citation>
    <scope>NUCLEOTIDE SEQUENCE [LARGE SCALE GENOMIC DNA]</scope>
    <source>
        <strain evidence="5">JCM 18303</strain>
    </source>
</reference>
<dbReference type="PANTHER" id="PTHR23416:SF23">
    <property type="entry name" value="ACETYLTRANSFERASE C18B11.09C-RELATED"/>
    <property type="match status" value="1"/>
</dbReference>
<dbReference type="EMBL" id="BAABJP010000031">
    <property type="protein sequence ID" value="GAA5165981.1"/>
    <property type="molecule type" value="Genomic_DNA"/>
</dbReference>
<evidence type="ECO:0000256" key="1">
    <source>
        <dbReference type="ARBA" id="ARBA00007274"/>
    </source>
</evidence>
<dbReference type="InterPro" id="IPR001451">
    <property type="entry name" value="Hexapep"/>
</dbReference>
<dbReference type="CDD" id="cd03357">
    <property type="entry name" value="LbH_MAT_GAT"/>
    <property type="match status" value="1"/>
</dbReference>
<dbReference type="SUPFAM" id="SSF51161">
    <property type="entry name" value="Trimeric LpxA-like enzymes"/>
    <property type="match status" value="1"/>
</dbReference>
<evidence type="ECO:0000256" key="3">
    <source>
        <dbReference type="ARBA" id="ARBA00022737"/>
    </source>
</evidence>
<dbReference type="InterPro" id="IPR011004">
    <property type="entry name" value="Trimer_LpxA-like_sf"/>
</dbReference>
<evidence type="ECO:0000256" key="2">
    <source>
        <dbReference type="ARBA" id="ARBA00022679"/>
    </source>
</evidence>
<dbReference type="PANTHER" id="PTHR23416">
    <property type="entry name" value="SIALIC ACID SYNTHASE-RELATED"/>
    <property type="match status" value="1"/>
</dbReference>
<keyword evidence="2" id="KW-0808">Transferase</keyword>
<comment type="similarity">
    <text evidence="1">Belongs to the transferase hexapeptide repeat family.</text>
</comment>
<dbReference type="Proteomes" id="UP001428817">
    <property type="component" value="Unassembled WGS sequence"/>
</dbReference>
<dbReference type="Gene3D" id="2.160.10.10">
    <property type="entry name" value="Hexapeptide repeat proteins"/>
    <property type="match status" value="1"/>
</dbReference>